<dbReference type="Pfam" id="PF08281">
    <property type="entry name" value="Sigma70_r4_2"/>
    <property type="match status" value="1"/>
</dbReference>
<dbReference type="InterPro" id="IPR013249">
    <property type="entry name" value="RNA_pol_sigma70_r4_t2"/>
</dbReference>
<evidence type="ECO:0000313" key="8">
    <source>
        <dbReference type="Proteomes" id="UP000256388"/>
    </source>
</evidence>
<evidence type="ECO:0000256" key="2">
    <source>
        <dbReference type="ARBA" id="ARBA00023015"/>
    </source>
</evidence>
<feature type="domain" description="RNA polymerase sigma-70 region 2" evidence="5">
    <location>
        <begin position="21"/>
        <end position="88"/>
    </location>
</feature>
<feature type="domain" description="RNA polymerase sigma factor 70 region 4 type 2" evidence="6">
    <location>
        <begin position="123"/>
        <end position="175"/>
    </location>
</feature>
<keyword evidence="8" id="KW-1185">Reference proteome</keyword>
<protein>
    <submittedName>
        <fullName evidence="7">RNA polymerase sigma-70 factor (ECF subfamily)</fullName>
    </submittedName>
</protein>
<evidence type="ECO:0000313" key="7">
    <source>
        <dbReference type="EMBL" id="REG06249.1"/>
    </source>
</evidence>
<dbReference type="Pfam" id="PF04542">
    <property type="entry name" value="Sigma70_r2"/>
    <property type="match status" value="1"/>
</dbReference>
<dbReference type="GO" id="GO:0003677">
    <property type="term" value="F:DNA binding"/>
    <property type="evidence" value="ECO:0007669"/>
    <property type="project" value="InterPro"/>
</dbReference>
<dbReference type="InterPro" id="IPR013325">
    <property type="entry name" value="RNA_pol_sigma_r2"/>
</dbReference>
<sequence length="188" mass="21801">MNEQQAIQQTKQGNPSALAWLVGRYQLKALRAAYLITHNHNSAEDVVQDVFLDLPDLLRSFDNSRPFEPWLMRVVVNRTLRQLSRDNRLADLPDAHESEEWAAQWADSTSNPESAVQQRELEDELWQQMQKLSVEQRAALVARYYLQMSEKEMASLADVPAGTIKWRLSRARARLRQLFGDDPRKDVK</sequence>
<dbReference type="GO" id="GO:0006352">
    <property type="term" value="P:DNA-templated transcription initiation"/>
    <property type="evidence" value="ECO:0007669"/>
    <property type="project" value="InterPro"/>
</dbReference>
<evidence type="ECO:0000259" key="6">
    <source>
        <dbReference type="Pfam" id="PF08281"/>
    </source>
</evidence>
<dbReference type="RefSeq" id="WP_116225947.1">
    <property type="nucleotide sequence ID" value="NZ_AP018437.1"/>
</dbReference>
<dbReference type="OrthoDB" id="9782703at2"/>
<dbReference type="GO" id="GO:0016987">
    <property type="term" value="F:sigma factor activity"/>
    <property type="evidence" value="ECO:0007669"/>
    <property type="project" value="UniProtKB-KW"/>
</dbReference>
<dbReference type="InterPro" id="IPR013324">
    <property type="entry name" value="RNA_pol_sigma_r3/r4-like"/>
</dbReference>
<evidence type="ECO:0000256" key="3">
    <source>
        <dbReference type="ARBA" id="ARBA00023082"/>
    </source>
</evidence>
<dbReference type="PANTHER" id="PTHR43133">
    <property type="entry name" value="RNA POLYMERASE ECF-TYPE SIGMA FACTO"/>
    <property type="match status" value="1"/>
</dbReference>
<evidence type="ECO:0000256" key="4">
    <source>
        <dbReference type="ARBA" id="ARBA00023163"/>
    </source>
</evidence>
<dbReference type="InterPro" id="IPR036388">
    <property type="entry name" value="WH-like_DNA-bd_sf"/>
</dbReference>
<dbReference type="Gene3D" id="1.10.1740.10">
    <property type="match status" value="1"/>
</dbReference>
<keyword evidence="2" id="KW-0805">Transcription regulation</keyword>
<evidence type="ECO:0000256" key="1">
    <source>
        <dbReference type="ARBA" id="ARBA00010641"/>
    </source>
</evidence>
<keyword evidence="4" id="KW-0804">Transcription</keyword>
<dbReference type="Gene3D" id="1.10.10.10">
    <property type="entry name" value="Winged helix-like DNA-binding domain superfamily/Winged helix DNA-binding domain"/>
    <property type="match status" value="1"/>
</dbReference>
<gene>
    <name evidence="7" type="ORF">DFR64_2681</name>
</gene>
<keyword evidence="3" id="KW-0731">Sigma factor</keyword>
<dbReference type="AlphaFoldDB" id="A0A347ZQ41"/>
<dbReference type="EMBL" id="QUMS01000004">
    <property type="protein sequence ID" value="REG06249.1"/>
    <property type="molecule type" value="Genomic_DNA"/>
</dbReference>
<reference evidence="7 8" key="1">
    <citation type="submission" date="2018-08" db="EMBL/GenBank/DDBJ databases">
        <title>Genomic Encyclopedia of Type Strains, Phase IV (KMG-IV): sequencing the most valuable type-strain genomes for metagenomic binning, comparative biology and taxonomic classification.</title>
        <authorList>
            <person name="Goeker M."/>
        </authorList>
    </citation>
    <scope>NUCLEOTIDE SEQUENCE [LARGE SCALE GENOMIC DNA]</scope>
    <source>
        <strain evidence="7 8">DSM 23923</strain>
    </source>
</reference>
<accession>A0A347ZQ41</accession>
<dbReference type="SUPFAM" id="SSF88946">
    <property type="entry name" value="Sigma2 domain of RNA polymerase sigma factors"/>
    <property type="match status" value="1"/>
</dbReference>
<evidence type="ECO:0000259" key="5">
    <source>
        <dbReference type="Pfam" id="PF04542"/>
    </source>
</evidence>
<dbReference type="Proteomes" id="UP000256388">
    <property type="component" value="Unassembled WGS sequence"/>
</dbReference>
<dbReference type="PANTHER" id="PTHR43133:SF51">
    <property type="entry name" value="RNA POLYMERASE SIGMA FACTOR"/>
    <property type="match status" value="1"/>
</dbReference>
<dbReference type="InterPro" id="IPR039425">
    <property type="entry name" value="RNA_pol_sigma-70-like"/>
</dbReference>
<name>A0A347ZQ41_9CHLR</name>
<comment type="caution">
    <text evidence="7">The sequence shown here is derived from an EMBL/GenBank/DDBJ whole genome shotgun (WGS) entry which is preliminary data.</text>
</comment>
<dbReference type="InterPro" id="IPR007627">
    <property type="entry name" value="RNA_pol_sigma70_r2"/>
</dbReference>
<dbReference type="NCBIfam" id="TIGR02937">
    <property type="entry name" value="sigma70-ECF"/>
    <property type="match status" value="1"/>
</dbReference>
<proteinExistence type="inferred from homology"/>
<dbReference type="InterPro" id="IPR014284">
    <property type="entry name" value="RNA_pol_sigma-70_dom"/>
</dbReference>
<comment type="similarity">
    <text evidence="1">Belongs to the sigma-70 factor family. ECF subfamily.</text>
</comment>
<dbReference type="SUPFAM" id="SSF88659">
    <property type="entry name" value="Sigma3 and sigma4 domains of RNA polymerase sigma factors"/>
    <property type="match status" value="1"/>
</dbReference>
<organism evidence="7 8">
    <name type="scientific">Pelolinea submarina</name>
    <dbReference type="NCBI Taxonomy" id="913107"/>
    <lineage>
        <taxon>Bacteria</taxon>
        <taxon>Bacillati</taxon>
        <taxon>Chloroflexota</taxon>
        <taxon>Anaerolineae</taxon>
        <taxon>Anaerolineales</taxon>
        <taxon>Anaerolineaceae</taxon>
        <taxon>Pelolinea</taxon>
    </lineage>
</organism>